<dbReference type="InterPro" id="IPR037682">
    <property type="entry name" value="TonB_C"/>
</dbReference>
<accession>A0ABW7GM26</accession>
<feature type="signal peptide" evidence="2">
    <location>
        <begin position="1"/>
        <end position="24"/>
    </location>
</feature>
<feature type="compositionally biased region" description="Low complexity" evidence="1">
    <location>
        <begin position="115"/>
        <end position="128"/>
    </location>
</feature>
<organism evidence="4 5">
    <name type="scientific">Pelomonas lactea</name>
    <dbReference type="NCBI Taxonomy" id="3299030"/>
    <lineage>
        <taxon>Bacteria</taxon>
        <taxon>Pseudomonadati</taxon>
        <taxon>Pseudomonadota</taxon>
        <taxon>Betaproteobacteria</taxon>
        <taxon>Burkholderiales</taxon>
        <taxon>Sphaerotilaceae</taxon>
        <taxon>Roseateles</taxon>
    </lineage>
</organism>
<feature type="compositionally biased region" description="Basic and acidic residues" evidence="1">
    <location>
        <begin position="54"/>
        <end position="63"/>
    </location>
</feature>
<name>A0ABW7GM26_9BURK</name>
<reference evidence="4 5" key="1">
    <citation type="submission" date="2024-08" db="EMBL/GenBank/DDBJ databases">
        <authorList>
            <person name="Lu H."/>
        </authorList>
    </citation>
    <scope>NUCLEOTIDE SEQUENCE [LARGE SCALE GENOMIC DNA]</scope>
    <source>
        <strain evidence="4 5">DXS20W</strain>
    </source>
</reference>
<dbReference type="Pfam" id="PF03544">
    <property type="entry name" value="TonB_C"/>
    <property type="match status" value="1"/>
</dbReference>
<comment type="caution">
    <text evidence="4">The sequence shown here is derived from an EMBL/GenBank/DDBJ whole genome shotgun (WGS) entry which is preliminary data.</text>
</comment>
<evidence type="ECO:0000313" key="4">
    <source>
        <dbReference type="EMBL" id="MFG6462985.1"/>
    </source>
</evidence>
<feature type="region of interest" description="Disordered" evidence="1">
    <location>
        <begin position="52"/>
        <end position="146"/>
    </location>
</feature>
<feature type="compositionally biased region" description="Low complexity" evidence="1">
    <location>
        <begin position="69"/>
        <end position="104"/>
    </location>
</feature>
<evidence type="ECO:0000313" key="5">
    <source>
        <dbReference type="Proteomes" id="UP001606302"/>
    </source>
</evidence>
<dbReference type="Proteomes" id="UP001606302">
    <property type="component" value="Unassembled WGS sequence"/>
</dbReference>
<sequence length="232" mass="23946">MPLSARLSRLLTALSLTLPLLSAAQTPPLTDAERARRDAEKVLSFIKFQTVRTKPADAADKPRKPAPPATTAAPHAAPRPAATARADTPAGTAAAAPAPALVAASEHAATPQPEPAAASFAAPAGSAPMPTPTPPAAEPEAEADDADEVPLQLQRYVAPVLSATAQSLLVTGSRTVTVRFTVEANGSVSKAEALADAPRRLARPATDAVLQWQFAPLAQARTVDVDIAFRRE</sequence>
<dbReference type="EMBL" id="JBIGHX010000005">
    <property type="protein sequence ID" value="MFG6462985.1"/>
    <property type="molecule type" value="Genomic_DNA"/>
</dbReference>
<protein>
    <submittedName>
        <fullName evidence="4">Energy transducer TonB</fullName>
    </submittedName>
</protein>
<proteinExistence type="predicted"/>
<feature type="domain" description="TonB C-terminal" evidence="3">
    <location>
        <begin position="175"/>
        <end position="228"/>
    </location>
</feature>
<gene>
    <name evidence="4" type="ORF">ACG04Q_15535</name>
</gene>
<keyword evidence="2" id="KW-0732">Signal</keyword>
<dbReference type="Gene3D" id="3.30.2420.10">
    <property type="entry name" value="TonB"/>
    <property type="match status" value="1"/>
</dbReference>
<evidence type="ECO:0000259" key="3">
    <source>
        <dbReference type="Pfam" id="PF03544"/>
    </source>
</evidence>
<evidence type="ECO:0000256" key="1">
    <source>
        <dbReference type="SAM" id="MobiDB-lite"/>
    </source>
</evidence>
<feature type="chain" id="PRO_5046795073" evidence="2">
    <location>
        <begin position="25"/>
        <end position="232"/>
    </location>
</feature>
<keyword evidence="5" id="KW-1185">Reference proteome</keyword>
<evidence type="ECO:0000256" key="2">
    <source>
        <dbReference type="SAM" id="SignalP"/>
    </source>
</evidence>
<dbReference type="SUPFAM" id="SSF74653">
    <property type="entry name" value="TolA/TonB C-terminal domain"/>
    <property type="match status" value="1"/>
</dbReference>